<dbReference type="EMBL" id="JBHUJC010000010">
    <property type="protein sequence ID" value="MFD2275479.1"/>
    <property type="molecule type" value="Genomic_DNA"/>
</dbReference>
<protein>
    <submittedName>
        <fullName evidence="1">Uncharacterized protein</fullName>
    </submittedName>
</protein>
<evidence type="ECO:0000313" key="1">
    <source>
        <dbReference type="EMBL" id="MFD2275479.1"/>
    </source>
</evidence>
<gene>
    <name evidence="1" type="ORF">ACFSQZ_03265</name>
</gene>
<reference evidence="2" key="1">
    <citation type="journal article" date="2019" name="Int. J. Syst. Evol. Microbiol.">
        <title>The Global Catalogue of Microorganisms (GCM) 10K type strain sequencing project: providing services to taxonomists for standard genome sequencing and annotation.</title>
        <authorList>
            <consortium name="The Broad Institute Genomics Platform"/>
            <consortium name="The Broad Institute Genome Sequencing Center for Infectious Disease"/>
            <person name="Wu L."/>
            <person name="Ma J."/>
        </authorList>
    </citation>
    <scope>NUCLEOTIDE SEQUENCE [LARGE SCALE GENOMIC DNA]</scope>
    <source>
        <strain evidence="2">JCM 16545</strain>
    </source>
</reference>
<dbReference type="Proteomes" id="UP001597297">
    <property type="component" value="Unassembled WGS sequence"/>
</dbReference>
<evidence type="ECO:0000313" key="2">
    <source>
        <dbReference type="Proteomes" id="UP001597297"/>
    </source>
</evidence>
<keyword evidence="2" id="KW-1185">Reference proteome</keyword>
<proteinExistence type="predicted"/>
<sequence length="102" mass="11196">MSNRYKKRYFKVAVAVYNAMRQVADNHRNLPIVGEVATTETALPVAEDQPVANDGSGMLVVALAHNDVKPADEVEMAPHIAAGYIVELTKAEYESLLPEEEI</sequence>
<accession>A0ABW5E0D8</accession>
<dbReference type="RefSeq" id="WP_377092699.1">
    <property type="nucleotide sequence ID" value="NZ_JBHSJM010000001.1"/>
</dbReference>
<name>A0ABW5E0D8_9BACT</name>
<comment type="caution">
    <text evidence="1">The sequence shown here is derived from an EMBL/GenBank/DDBJ whole genome shotgun (WGS) entry which is preliminary data.</text>
</comment>
<organism evidence="1 2">
    <name type="scientific">Rubritalea spongiae</name>
    <dbReference type="NCBI Taxonomy" id="430797"/>
    <lineage>
        <taxon>Bacteria</taxon>
        <taxon>Pseudomonadati</taxon>
        <taxon>Verrucomicrobiota</taxon>
        <taxon>Verrucomicrobiia</taxon>
        <taxon>Verrucomicrobiales</taxon>
        <taxon>Rubritaleaceae</taxon>
        <taxon>Rubritalea</taxon>
    </lineage>
</organism>